<evidence type="ECO:0000256" key="1">
    <source>
        <dbReference type="ARBA" id="ARBA00005278"/>
    </source>
</evidence>
<dbReference type="GO" id="GO:0016020">
    <property type="term" value="C:membrane"/>
    <property type="evidence" value="ECO:0007669"/>
    <property type="project" value="InterPro"/>
</dbReference>
<dbReference type="AlphaFoldDB" id="A0A7W5B2K2"/>
<gene>
    <name evidence="5" type="ORF">FHS18_005160</name>
</gene>
<feature type="transmembrane region" description="Helical" evidence="4">
    <location>
        <begin position="415"/>
        <end position="441"/>
    </location>
</feature>
<feature type="transmembrane region" description="Helical" evidence="4">
    <location>
        <begin position="293"/>
        <end position="312"/>
    </location>
</feature>
<dbReference type="RefSeq" id="WP_183603158.1">
    <property type="nucleotide sequence ID" value="NZ_JACHXK010000016.1"/>
</dbReference>
<evidence type="ECO:0000256" key="4">
    <source>
        <dbReference type="SAM" id="Phobius"/>
    </source>
</evidence>
<feature type="region of interest" description="Disordered" evidence="3">
    <location>
        <begin position="128"/>
        <end position="147"/>
    </location>
</feature>
<comment type="similarity">
    <text evidence="1">Belongs to the GerABKA family.</text>
</comment>
<dbReference type="GO" id="GO:0009847">
    <property type="term" value="P:spore germination"/>
    <property type="evidence" value="ECO:0007669"/>
    <property type="project" value="InterPro"/>
</dbReference>
<proteinExistence type="inferred from homology"/>
<comment type="caution">
    <text evidence="5">The sequence shown here is derived from an EMBL/GenBank/DDBJ whole genome shotgun (WGS) entry which is preliminary data.</text>
</comment>
<feature type="transmembrane region" description="Helical" evidence="4">
    <location>
        <begin position="363"/>
        <end position="381"/>
    </location>
</feature>
<evidence type="ECO:0000313" key="5">
    <source>
        <dbReference type="EMBL" id="MBB3113057.1"/>
    </source>
</evidence>
<evidence type="ECO:0000256" key="3">
    <source>
        <dbReference type="SAM" id="MobiDB-lite"/>
    </source>
</evidence>
<dbReference type="InterPro" id="IPR050768">
    <property type="entry name" value="UPF0353/GerABKA_families"/>
</dbReference>
<organism evidence="5 6">
    <name type="scientific">Paenibacillus phyllosphaerae</name>
    <dbReference type="NCBI Taxonomy" id="274593"/>
    <lineage>
        <taxon>Bacteria</taxon>
        <taxon>Bacillati</taxon>
        <taxon>Bacillota</taxon>
        <taxon>Bacilli</taxon>
        <taxon>Bacillales</taxon>
        <taxon>Paenibacillaceae</taxon>
        <taxon>Paenibacillus</taxon>
    </lineage>
</organism>
<evidence type="ECO:0000313" key="6">
    <source>
        <dbReference type="Proteomes" id="UP000570361"/>
    </source>
</evidence>
<protein>
    <submittedName>
        <fullName evidence="5">Spore germination protein KA</fullName>
    </submittedName>
</protein>
<dbReference type="Proteomes" id="UP000570361">
    <property type="component" value="Unassembled WGS sequence"/>
</dbReference>
<evidence type="ECO:0000256" key="2">
    <source>
        <dbReference type="ARBA" id="ARBA00023136"/>
    </source>
</evidence>
<dbReference type="PANTHER" id="PTHR22550:SF5">
    <property type="entry name" value="LEUCINE ZIPPER PROTEIN 4"/>
    <property type="match status" value="1"/>
</dbReference>
<keyword evidence="2 4" id="KW-0472">Membrane</keyword>
<reference evidence="5 6" key="1">
    <citation type="submission" date="2020-08" db="EMBL/GenBank/DDBJ databases">
        <title>Genomic Encyclopedia of Type Strains, Phase III (KMG-III): the genomes of soil and plant-associated and newly described type strains.</title>
        <authorList>
            <person name="Whitman W."/>
        </authorList>
    </citation>
    <scope>NUCLEOTIDE SEQUENCE [LARGE SCALE GENOMIC DNA]</scope>
    <source>
        <strain evidence="5 6">CECT 5862</strain>
    </source>
</reference>
<dbReference type="EMBL" id="JACHXK010000016">
    <property type="protein sequence ID" value="MBB3113057.1"/>
    <property type="molecule type" value="Genomic_DNA"/>
</dbReference>
<keyword evidence="4" id="KW-1133">Transmembrane helix</keyword>
<dbReference type="InterPro" id="IPR004995">
    <property type="entry name" value="Spore_Ger"/>
</dbReference>
<name>A0A7W5B2K2_9BACL</name>
<dbReference type="Pfam" id="PF03323">
    <property type="entry name" value="GerA"/>
    <property type="match status" value="1"/>
</dbReference>
<keyword evidence="6" id="KW-1185">Reference proteome</keyword>
<dbReference type="PANTHER" id="PTHR22550">
    <property type="entry name" value="SPORE GERMINATION PROTEIN"/>
    <property type="match status" value="1"/>
</dbReference>
<feature type="transmembrane region" description="Helical" evidence="4">
    <location>
        <begin position="388"/>
        <end position="409"/>
    </location>
</feature>
<accession>A0A7W5B2K2</accession>
<keyword evidence="4" id="KW-0812">Transmembrane</keyword>
<feature type="compositionally biased region" description="Basic and acidic residues" evidence="3">
    <location>
        <begin position="503"/>
        <end position="513"/>
    </location>
</feature>
<sequence length="513" mass="55951">MTTAIPKQLKVALNWINSELGNSPDTVTRMFTPSGTDSVSVGVVYIEGLVSMDTVNGRIIHTLMDAPDLGDQKPLNCDGYFRFLKEKVVSVGRIAELSTSEEMLTALLDGYTVLLIDGCTSALAAQTPGGAKRSVEEPSSQTVIRGPKEGFTEDLGTNISLIRRKIKSSKLRFVQFKIGQVTQTDVVVSYIEDIANAKIVDEIQKRLESIDTDSILESGYIEEFIQDRTFTPFPTLLNMERPDSIVGGILEGQIAILVDGTPFVLLAPVTFNRFFQSSEDYYQRFDIASFLRIIRYGSFFVSMLLPSLYIAISTFHQEMLPTTLLISLAAQREGTPFPALVEAFIMELTFEVLREAGVRMPRAIGSAISIVGALVIGQAAVQAGLVSAAMVIVVSFTAISNFVIPSLSMATASRLIRFGMMILGGTFGLFGIMSGLMFLLIHMAGLRSFGIPFLLPISPVSVKNLKDVFIRVPKWAMTTRPRLISDPQSSRRQAPGQKPAPPDADHATGGESE</sequence>
<feature type="region of interest" description="Disordered" evidence="3">
    <location>
        <begin position="483"/>
        <end position="513"/>
    </location>
</feature>
<dbReference type="PIRSF" id="PIRSF005690">
    <property type="entry name" value="GerBA"/>
    <property type="match status" value="1"/>
</dbReference>